<name>A0A8H4USR7_9HYPO</name>
<sequence>MQEIIPHPFFSKSVGLHPSPHGAYAEFHARQARPQQPGRAERIMPVGQWQTHPAQNISDMGESCLLALCWELGPDFTANGHRQFDSSPTHQPQKSSFDYAAATILFPPFVPNLRDLLESDMGSVPPRSGGELGVSANGVRICLPQAMHVTWLHPRSNMTLSIPAPESSILYTVDMPQVWGGPALVYAGPDIQGAPVPAEKLSISVTWLLR</sequence>
<dbReference type="AlphaFoldDB" id="A0A8H4USR7"/>
<dbReference type="EMBL" id="JABEYC010000108">
    <property type="protein sequence ID" value="KAF4982598.1"/>
    <property type="molecule type" value="Genomic_DNA"/>
</dbReference>
<protein>
    <submittedName>
        <fullName evidence="1">Uncharacterized protein</fullName>
    </submittedName>
</protein>
<evidence type="ECO:0000313" key="2">
    <source>
        <dbReference type="Proteomes" id="UP000635477"/>
    </source>
</evidence>
<gene>
    <name evidence="1" type="ORF">FZEAL_1830</name>
</gene>
<dbReference type="Proteomes" id="UP000635477">
    <property type="component" value="Unassembled WGS sequence"/>
</dbReference>
<proteinExistence type="predicted"/>
<organism evidence="1 2">
    <name type="scientific">Fusarium zealandicum</name>
    <dbReference type="NCBI Taxonomy" id="1053134"/>
    <lineage>
        <taxon>Eukaryota</taxon>
        <taxon>Fungi</taxon>
        <taxon>Dikarya</taxon>
        <taxon>Ascomycota</taxon>
        <taxon>Pezizomycotina</taxon>
        <taxon>Sordariomycetes</taxon>
        <taxon>Hypocreomycetidae</taxon>
        <taxon>Hypocreales</taxon>
        <taxon>Nectriaceae</taxon>
        <taxon>Fusarium</taxon>
        <taxon>Fusarium staphyleae species complex</taxon>
    </lineage>
</organism>
<keyword evidence="2" id="KW-1185">Reference proteome</keyword>
<reference evidence="1" key="1">
    <citation type="journal article" date="2020" name="BMC Genomics">
        <title>Correction to: Identification and distribution of gene clusters required for synthesis of sphingolipid metabolism inhibitors in diverse species of the filamentous fungus Fusarium.</title>
        <authorList>
            <person name="Kim H.S."/>
            <person name="Lohmar J.M."/>
            <person name="Busman M."/>
            <person name="Brown D.W."/>
            <person name="Naumann T.A."/>
            <person name="Divon H.H."/>
            <person name="Lysoe E."/>
            <person name="Uhlig S."/>
            <person name="Proctor R.H."/>
        </authorList>
    </citation>
    <scope>NUCLEOTIDE SEQUENCE</scope>
    <source>
        <strain evidence="1">NRRL 22465</strain>
    </source>
</reference>
<reference evidence="1" key="2">
    <citation type="submission" date="2020-05" db="EMBL/GenBank/DDBJ databases">
        <authorList>
            <person name="Kim H.-S."/>
            <person name="Proctor R.H."/>
            <person name="Brown D.W."/>
        </authorList>
    </citation>
    <scope>NUCLEOTIDE SEQUENCE</scope>
    <source>
        <strain evidence="1">NRRL 22465</strain>
    </source>
</reference>
<accession>A0A8H4USR7</accession>
<comment type="caution">
    <text evidence="1">The sequence shown here is derived from an EMBL/GenBank/DDBJ whole genome shotgun (WGS) entry which is preliminary data.</text>
</comment>
<evidence type="ECO:0000313" key="1">
    <source>
        <dbReference type="EMBL" id="KAF4982598.1"/>
    </source>
</evidence>